<gene>
    <name evidence="2" type="ORF">A994_01715</name>
</gene>
<reference evidence="2 3" key="1">
    <citation type="journal article" date="2012" name="J. Bacteriol.">
        <title>Draft genome sequence of Methanobacterium formicicum DSM 3637, an archaebacterium isolated from the methane producer amoeba Pelomyxa palustris.</title>
        <authorList>
            <person name="Gutierrez G."/>
        </authorList>
    </citation>
    <scope>NUCLEOTIDE SEQUENCE [LARGE SCALE GENOMIC DNA]</scope>
    <source>
        <strain evidence="3">DSM 3637 / PP1</strain>
    </source>
</reference>
<comment type="caution">
    <text evidence="2">The sequence shown here is derived from an EMBL/GenBank/DDBJ whole genome shotgun (WGS) entry which is preliminary data.</text>
</comment>
<name>K2R347_METFP</name>
<accession>K2R347</accession>
<keyword evidence="3" id="KW-1185">Reference proteome</keyword>
<feature type="compositionally biased region" description="Basic residues" evidence="1">
    <location>
        <begin position="58"/>
        <end position="67"/>
    </location>
</feature>
<evidence type="ECO:0000256" key="1">
    <source>
        <dbReference type="SAM" id="MobiDB-lite"/>
    </source>
</evidence>
<dbReference type="EMBL" id="AMPO01000001">
    <property type="protein sequence ID" value="EKF86963.1"/>
    <property type="molecule type" value="Genomic_DNA"/>
</dbReference>
<evidence type="ECO:0000313" key="2">
    <source>
        <dbReference type="EMBL" id="EKF86963.1"/>
    </source>
</evidence>
<dbReference type="RefSeq" id="WP_004029537.1">
    <property type="nucleotide sequence ID" value="NZ_AMPO01000001.1"/>
</dbReference>
<dbReference type="OrthoDB" id="37016at2157"/>
<dbReference type="AlphaFoldDB" id="K2R347"/>
<dbReference type="PATRIC" id="fig|1204725.3.peg.345"/>
<organism evidence="2 3">
    <name type="scientific">Methanobacterium formicicum (strain DSM 3637 / PP1)</name>
    <dbReference type="NCBI Taxonomy" id="1204725"/>
    <lineage>
        <taxon>Archaea</taxon>
        <taxon>Methanobacteriati</taxon>
        <taxon>Methanobacteriota</taxon>
        <taxon>Methanomada group</taxon>
        <taxon>Methanobacteria</taxon>
        <taxon>Methanobacteriales</taxon>
        <taxon>Methanobacteriaceae</taxon>
        <taxon>Methanobacterium</taxon>
    </lineage>
</organism>
<proteinExistence type="predicted"/>
<evidence type="ECO:0000313" key="3">
    <source>
        <dbReference type="Proteomes" id="UP000007360"/>
    </source>
</evidence>
<protein>
    <submittedName>
        <fullName evidence="2">ATPase AAA</fullName>
    </submittedName>
</protein>
<feature type="compositionally biased region" description="Basic and acidic residues" evidence="1">
    <location>
        <begin position="17"/>
        <end position="49"/>
    </location>
</feature>
<dbReference type="Proteomes" id="UP000007360">
    <property type="component" value="Unassembled WGS sequence"/>
</dbReference>
<feature type="region of interest" description="Disordered" evidence="1">
    <location>
        <begin position="1"/>
        <end position="73"/>
    </location>
</feature>
<sequence length="142" mass="16060">MTAKKGESALGRGLDALIRKEKPKNEDKLKEGKSEKIAPVKKKTPEKTVARNSSKVKSPQKTKKQPRKAKEDPDRVIIDGVVLDVRKNPRISLWSARSAAVLRFLKNTKPAFSISKEASALIEEAVQQKYPEIWEMFDNEDF</sequence>